<dbReference type="Pfam" id="PF00990">
    <property type="entry name" value="GGDEF"/>
    <property type="match status" value="1"/>
</dbReference>
<dbReference type="PROSITE" id="PS50887">
    <property type="entry name" value="GGDEF"/>
    <property type="match status" value="1"/>
</dbReference>
<sequence length="496" mass="54100">MLRYDARTALARARTELDVAGADPDTVTYQRWLLIKGAAQARIGDTEDGARIMREVKGWAEERGEDTLLAVSHRRLSALFRRVGDPALMLEHAVVAVDLLDDGVEAAMHADHLLGLADALGASGSYEDSIRRYNEASVLADGCGDRYLQLAVLNNLSYTQYEAGLSSEAVATAERLRKEAESDGQPLMTHNADTIARAYLAVGRFHDAAEVLEPLIAGADTGEDCDGVVCALLTLTEVRRKAGSFDEAQAALDRANQLAQHYALSGRLIEGLSEQAELHAARGDYERAFETLRDFHRADVQLRAMERDGRARTLNAIFEATEARRSSDFFRELSVRDPLTGLHNRRHLDARLLELLEQVQSDGSHLTVGLVDLDHFKRINDTRSHAVGDEVLRQVAQLLQTAAEEVPGGLAARMGGEEFLVLLPGIDRASGVVRLDNLRRRIAAHPWAPVTDGIAVTASVGVASAPVDELERGALLALADENLYRAKADGRNRVVA</sequence>
<dbReference type="PANTHER" id="PTHR45138:SF9">
    <property type="entry name" value="DIGUANYLATE CYCLASE DGCM-RELATED"/>
    <property type="match status" value="1"/>
</dbReference>
<reference evidence="2" key="1">
    <citation type="submission" date="2021-06" db="EMBL/GenBank/DDBJ databases">
        <title>Complete genome sequence of Nocardioides sp. G188.</title>
        <authorList>
            <person name="Im W.-T."/>
        </authorList>
    </citation>
    <scope>NUCLEOTIDE SEQUENCE</scope>
    <source>
        <strain evidence="2">G188</strain>
    </source>
</reference>
<dbReference type="EMBL" id="CP077062">
    <property type="protein sequence ID" value="QWZ07551.1"/>
    <property type="molecule type" value="Genomic_DNA"/>
</dbReference>
<dbReference type="AlphaFoldDB" id="A0A975XZL1"/>
<keyword evidence="3" id="KW-1185">Reference proteome</keyword>
<organism evidence="2 3">
    <name type="scientific">Nocardioides panacis</name>
    <dbReference type="NCBI Taxonomy" id="2849501"/>
    <lineage>
        <taxon>Bacteria</taxon>
        <taxon>Bacillati</taxon>
        <taxon>Actinomycetota</taxon>
        <taxon>Actinomycetes</taxon>
        <taxon>Propionibacteriales</taxon>
        <taxon>Nocardioidaceae</taxon>
        <taxon>Nocardioides</taxon>
    </lineage>
</organism>
<dbReference type="NCBIfam" id="TIGR00254">
    <property type="entry name" value="GGDEF"/>
    <property type="match status" value="1"/>
</dbReference>
<evidence type="ECO:0000313" key="3">
    <source>
        <dbReference type="Proteomes" id="UP000683575"/>
    </source>
</evidence>
<accession>A0A975XZL1</accession>
<dbReference type="KEGG" id="nps:KRR39_19290"/>
<dbReference type="RefSeq" id="WP_216939062.1">
    <property type="nucleotide sequence ID" value="NZ_CP077062.1"/>
</dbReference>
<evidence type="ECO:0000259" key="1">
    <source>
        <dbReference type="PROSITE" id="PS50887"/>
    </source>
</evidence>
<dbReference type="PANTHER" id="PTHR45138">
    <property type="entry name" value="REGULATORY COMPONENTS OF SENSORY TRANSDUCTION SYSTEM"/>
    <property type="match status" value="1"/>
</dbReference>
<dbReference type="GO" id="GO:0043709">
    <property type="term" value="P:cell adhesion involved in single-species biofilm formation"/>
    <property type="evidence" value="ECO:0007669"/>
    <property type="project" value="TreeGrafter"/>
</dbReference>
<dbReference type="SMART" id="SM00267">
    <property type="entry name" value="GGDEF"/>
    <property type="match status" value="1"/>
</dbReference>
<dbReference type="GO" id="GO:1902201">
    <property type="term" value="P:negative regulation of bacterial-type flagellum-dependent cell motility"/>
    <property type="evidence" value="ECO:0007669"/>
    <property type="project" value="TreeGrafter"/>
</dbReference>
<name>A0A975XZL1_9ACTN</name>
<keyword evidence="2" id="KW-0808">Transferase</keyword>
<gene>
    <name evidence="2" type="ORF">KRR39_19290</name>
</gene>
<feature type="domain" description="GGDEF" evidence="1">
    <location>
        <begin position="364"/>
        <end position="496"/>
    </location>
</feature>
<proteinExistence type="predicted"/>
<dbReference type="InterPro" id="IPR000160">
    <property type="entry name" value="GGDEF_dom"/>
</dbReference>
<dbReference type="EC" id="2.7.7.65" evidence="2"/>
<dbReference type="InterPro" id="IPR050469">
    <property type="entry name" value="Diguanylate_Cyclase"/>
</dbReference>
<dbReference type="FunFam" id="3.30.70.270:FF:000001">
    <property type="entry name" value="Diguanylate cyclase domain protein"/>
    <property type="match status" value="1"/>
</dbReference>
<keyword evidence="2" id="KW-0548">Nucleotidyltransferase</keyword>
<dbReference type="Proteomes" id="UP000683575">
    <property type="component" value="Chromosome"/>
</dbReference>
<protein>
    <submittedName>
        <fullName evidence="2">Diguanylate cyclase</fullName>
        <ecNumber evidence="2">2.7.7.65</ecNumber>
    </submittedName>
</protein>
<evidence type="ECO:0000313" key="2">
    <source>
        <dbReference type="EMBL" id="QWZ07551.1"/>
    </source>
</evidence>
<dbReference type="GO" id="GO:0052621">
    <property type="term" value="F:diguanylate cyclase activity"/>
    <property type="evidence" value="ECO:0007669"/>
    <property type="project" value="UniProtKB-EC"/>
</dbReference>
<dbReference type="CDD" id="cd01949">
    <property type="entry name" value="GGDEF"/>
    <property type="match status" value="1"/>
</dbReference>
<dbReference type="GO" id="GO:0005886">
    <property type="term" value="C:plasma membrane"/>
    <property type="evidence" value="ECO:0007669"/>
    <property type="project" value="TreeGrafter"/>
</dbReference>